<dbReference type="FunFam" id="1.10.240.10:FF:000005">
    <property type="entry name" value="Tryptophan--tRNA ligase"/>
    <property type="match status" value="1"/>
</dbReference>
<dbReference type="InterPro" id="IPR014729">
    <property type="entry name" value="Rossmann-like_a/b/a_fold"/>
</dbReference>
<dbReference type="PANTHER" id="PTHR43766">
    <property type="entry name" value="TRYPTOPHAN--TRNA LIGASE, MITOCHONDRIAL"/>
    <property type="match status" value="1"/>
</dbReference>
<dbReference type="NCBIfam" id="TIGR00233">
    <property type="entry name" value="trpS"/>
    <property type="match status" value="1"/>
</dbReference>
<evidence type="ECO:0000256" key="3">
    <source>
        <dbReference type="ARBA" id="ARBA00022598"/>
    </source>
</evidence>
<evidence type="ECO:0000256" key="7">
    <source>
        <dbReference type="ARBA" id="ARBA00023146"/>
    </source>
</evidence>
<evidence type="ECO:0000256" key="6">
    <source>
        <dbReference type="ARBA" id="ARBA00022917"/>
    </source>
</evidence>
<proteinExistence type="inferred from homology"/>
<dbReference type="Pfam" id="PF00579">
    <property type="entry name" value="tRNA-synt_1b"/>
    <property type="match status" value="1"/>
</dbReference>
<sequence>MRTKRILSGIRTTGPLHLGHYFGALRNWVELQNSDEYECFFLLADIQALTTHFDRVAEMQTSMCEVALDFLAVGLDPGKSHFVLQSQVPELAELTMYFSMFTTLKSLQNNPTIKDELKKQKEVYYGFVGYPVSQAADILLFTTTPPRLGEKLLVPVGQDQVPHLESTRCTAQKFNSLYGETFVIPDTLIGEIPRLPGLDMQKMGKSADNAIFLKDDPDSIRKKVMSAFTDPKKIRADDPGHPDGCAIFQYYTALAPELMQDVETKCIAGELGCVADKKRLSEILIDFLNPIRERRQHFEKNPDIVNQAIRKGTERAREIAAITMKAVRSAMNIDYLDIFKT</sequence>
<dbReference type="Proteomes" id="UP000034516">
    <property type="component" value="Unassembled WGS sequence"/>
</dbReference>
<dbReference type="GO" id="GO:0004830">
    <property type="term" value="F:tryptophan-tRNA ligase activity"/>
    <property type="evidence" value="ECO:0007669"/>
    <property type="project" value="UniProtKB-UniRule"/>
</dbReference>
<dbReference type="InterPro" id="IPR002305">
    <property type="entry name" value="aa-tRNA-synth_Ic"/>
</dbReference>
<dbReference type="EC" id="6.1.1.2" evidence="2 9"/>
<evidence type="ECO:0000256" key="10">
    <source>
        <dbReference type="RuleBase" id="RU363036"/>
    </source>
</evidence>
<keyword evidence="7 10" id="KW-0030">Aminoacyl-tRNA synthetase</keyword>
<dbReference type="GO" id="GO:0005524">
    <property type="term" value="F:ATP binding"/>
    <property type="evidence" value="ECO:0007669"/>
    <property type="project" value="UniProtKB-KW"/>
</dbReference>
<dbReference type="PRINTS" id="PR01039">
    <property type="entry name" value="TRNASYNTHTRP"/>
</dbReference>
<dbReference type="Gene3D" id="1.10.240.10">
    <property type="entry name" value="Tyrosyl-Transfer RNA Synthetase"/>
    <property type="match status" value="1"/>
</dbReference>
<keyword evidence="6 10" id="KW-0648">Protein biosynthesis</keyword>
<keyword evidence="5 10" id="KW-0067">ATP-binding</keyword>
<reference evidence="11 12" key="1">
    <citation type="journal article" date="2015" name="Nature">
        <title>rRNA introns, odd ribosomes, and small enigmatic genomes across a large radiation of phyla.</title>
        <authorList>
            <person name="Brown C.T."/>
            <person name="Hug L.A."/>
            <person name="Thomas B.C."/>
            <person name="Sharon I."/>
            <person name="Castelle C.J."/>
            <person name="Singh A."/>
            <person name="Wilkins M.J."/>
            <person name="Williams K.H."/>
            <person name="Banfield J.F."/>
        </authorList>
    </citation>
    <scope>NUCLEOTIDE SEQUENCE [LARGE SCALE GENOMIC DNA]</scope>
</reference>
<keyword evidence="4 10" id="KW-0547">Nucleotide-binding</keyword>
<dbReference type="InterPro" id="IPR050203">
    <property type="entry name" value="Trp-tRNA_synthetase"/>
</dbReference>
<organism evidence="11 12">
    <name type="scientific">Candidatus Kuenenbacteria bacterium GW2011_GWA2_42_15</name>
    <dbReference type="NCBI Taxonomy" id="1618677"/>
    <lineage>
        <taxon>Bacteria</taxon>
        <taxon>Candidatus Kueneniibacteriota</taxon>
    </lineage>
</organism>
<evidence type="ECO:0000256" key="4">
    <source>
        <dbReference type="ARBA" id="ARBA00022741"/>
    </source>
</evidence>
<dbReference type="PANTHER" id="PTHR43766:SF1">
    <property type="entry name" value="TRYPTOPHAN--TRNA LIGASE, MITOCHONDRIAL"/>
    <property type="match status" value="1"/>
</dbReference>
<dbReference type="Gene3D" id="3.40.50.620">
    <property type="entry name" value="HUPs"/>
    <property type="match status" value="1"/>
</dbReference>
<evidence type="ECO:0000256" key="5">
    <source>
        <dbReference type="ARBA" id="ARBA00022840"/>
    </source>
</evidence>
<keyword evidence="3 10" id="KW-0436">Ligase</keyword>
<accession>A0A0G0Z101</accession>
<dbReference type="SUPFAM" id="SSF52374">
    <property type="entry name" value="Nucleotidylyl transferase"/>
    <property type="match status" value="1"/>
</dbReference>
<comment type="caution">
    <text evidence="11">The sequence shown here is derived from an EMBL/GenBank/DDBJ whole genome shotgun (WGS) entry which is preliminary data.</text>
</comment>
<comment type="similarity">
    <text evidence="1 10">Belongs to the class-I aminoacyl-tRNA synthetase family.</text>
</comment>
<evidence type="ECO:0000313" key="11">
    <source>
        <dbReference type="EMBL" id="KKS42439.1"/>
    </source>
</evidence>
<dbReference type="AlphaFoldDB" id="A0A0G0Z101"/>
<name>A0A0G0Z101_9BACT</name>
<dbReference type="GO" id="GO:0006436">
    <property type="term" value="P:tryptophanyl-tRNA aminoacylation"/>
    <property type="evidence" value="ECO:0007669"/>
    <property type="project" value="UniProtKB-UniRule"/>
</dbReference>
<evidence type="ECO:0000256" key="2">
    <source>
        <dbReference type="ARBA" id="ARBA00013161"/>
    </source>
</evidence>
<dbReference type="InterPro" id="IPR002306">
    <property type="entry name" value="Trp-tRNA-ligase"/>
</dbReference>
<dbReference type="CDD" id="cd00806">
    <property type="entry name" value="TrpRS_core"/>
    <property type="match status" value="1"/>
</dbReference>
<protein>
    <recommendedName>
        <fullName evidence="2 9">Tryptophan--tRNA ligase</fullName>
        <ecNumber evidence="2 9">6.1.1.2</ecNumber>
    </recommendedName>
</protein>
<evidence type="ECO:0000256" key="9">
    <source>
        <dbReference type="NCBIfam" id="TIGR00233"/>
    </source>
</evidence>
<evidence type="ECO:0000313" key="12">
    <source>
        <dbReference type="Proteomes" id="UP000034516"/>
    </source>
</evidence>
<comment type="catalytic activity">
    <reaction evidence="8">
        <text>tRNA(Trp) + L-tryptophan + ATP = L-tryptophyl-tRNA(Trp) + AMP + diphosphate + H(+)</text>
        <dbReference type="Rhea" id="RHEA:24080"/>
        <dbReference type="Rhea" id="RHEA-COMP:9671"/>
        <dbReference type="Rhea" id="RHEA-COMP:9705"/>
        <dbReference type="ChEBI" id="CHEBI:15378"/>
        <dbReference type="ChEBI" id="CHEBI:30616"/>
        <dbReference type="ChEBI" id="CHEBI:33019"/>
        <dbReference type="ChEBI" id="CHEBI:57912"/>
        <dbReference type="ChEBI" id="CHEBI:78442"/>
        <dbReference type="ChEBI" id="CHEBI:78535"/>
        <dbReference type="ChEBI" id="CHEBI:456215"/>
        <dbReference type="EC" id="6.1.1.2"/>
    </reaction>
</comment>
<evidence type="ECO:0000256" key="8">
    <source>
        <dbReference type="ARBA" id="ARBA00049929"/>
    </source>
</evidence>
<dbReference type="EMBL" id="LCCW01000014">
    <property type="protein sequence ID" value="KKS42439.1"/>
    <property type="molecule type" value="Genomic_DNA"/>
</dbReference>
<dbReference type="PATRIC" id="fig|1618677.3.peg.290"/>
<dbReference type="GO" id="GO:0005829">
    <property type="term" value="C:cytosol"/>
    <property type="evidence" value="ECO:0007669"/>
    <property type="project" value="TreeGrafter"/>
</dbReference>
<gene>
    <name evidence="11" type="ORF">UV02_C0014G0005</name>
</gene>
<evidence type="ECO:0000256" key="1">
    <source>
        <dbReference type="ARBA" id="ARBA00005594"/>
    </source>
</evidence>